<feature type="transmembrane region" description="Helical" evidence="1">
    <location>
        <begin position="103"/>
        <end position="121"/>
    </location>
</feature>
<keyword evidence="3" id="KW-1185">Reference proteome</keyword>
<keyword evidence="1" id="KW-0812">Transmembrane</keyword>
<feature type="transmembrane region" description="Helical" evidence="1">
    <location>
        <begin position="6"/>
        <end position="26"/>
    </location>
</feature>
<dbReference type="InterPro" id="IPR021257">
    <property type="entry name" value="DUF2809"/>
</dbReference>
<reference evidence="3" key="1">
    <citation type="journal article" date="2019" name="Int. J. Syst. Evol. Microbiol.">
        <title>The Global Catalogue of Microorganisms (GCM) 10K type strain sequencing project: providing services to taxonomists for standard genome sequencing and annotation.</title>
        <authorList>
            <consortium name="The Broad Institute Genomics Platform"/>
            <consortium name="The Broad Institute Genome Sequencing Center for Infectious Disease"/>
            <person name="Wu L."/>
            <person name="Ma J."/>
        </authorList>
    </citation>
    <scope>NUCLEOTIDE SEQUENCE [LARGE SCALE GENOMIC DNA]</scope>
    <source>
        <strain evidence="3">JCM 17705</strain>
    </source>
</reference>
<proteinExistence type="predicted"/>
<keyword evidence="1" id="KW-0472">Membrane</keyword>
<dbReference type="Pfam" id="PF10990">
    <property type="entry name" value="DUF2809"/>
    <property type="match status" value="1"/>
</dbReference>
<dbReference type="Proteomes" id="UP001500582">
    <property type="component" value="Unassembled WGS sequence"/>
</dbReference>
<organism evidence="2 3">
    <name type="scientific">Mucilaginibacter gynuensis</name>
    <dbReference type="NCBI Taxonomy" id="1302236"/>
    <lineage>
        <taxon>Bacteria</taxon>
        <taxon>Pseudomonadati</taxon>
        <taxon>Bacteroidota</taxon>
        <taxon>Sphingobacteriia</taxon>
        <taxon>Sphingobacteriales</taxon>
        <taxon>Sphingobacteriaceae</taxon>
        <taxon>Mucilaginibacter</taxon>
    </lineage>
</organism>
<dbReference type="EMBL" id="BAABFT010000001">
    <property type="protein sequence ID" value="GAA4309377.1"/>
    <property type="molecule type" value="Genomic_DNA"/>
</dbReference>
<name>A0ABP8FRA0_9SPHI</name>
<sequence length="135" mass="14956">MLKFNINYFILALLLFAAEVLIAIYAHDTIIRPYGGDLLVVILIYCIVKAFVNAPVWPTTLGTLAFAYAVEVSQYFKLAVHLGLGHSKTAMLLIGSAFAWGDMLAYTLGIIIVLLAEYAVAKYSLYFKSAKIWTL</sequence>
<evidence type="ECO:0000256" key="1">
    <source>
        <dbReference type="SAM" id="Phobius"/>
    </source>
</evidence>
<gene>
    <name evidence="2" type="ORF">GCM10023149_03640</name>
</gene>
<comment type="caution">
    <text evidence="2">The sequence shown here is derived from an EMBL/GenBank/DDBJ whole genome shotgun (WGS) entry which is preliminary data.</text>
</comment>
<accession>A0ABP8FRA0</accession>
<evidence type="ECO:0000313" key="2">
    <source>
        <dbReference type="EMBL" id="GAA4309377.1"/>
    </source>
</evidence>
<keyword evidence="1" id="KW-1133">Transmembrane helix</keyword>
<protein>
    <submittedName>
        <fullName evidence="2">DUF2809 domain-containing protein</fullName>
    </submittedName>
</protein>
<feature type="transmembrane region" description="Helical" evidence="1">
    <location>
        <begin position="38"/>
        <end position="57"/>
    </location>
</feature>
<evidence type="ECO:0000313" key="3">
    <source>
        <dbReference type="Proteomes" id="UP001500582"/>
    </source>
</evidence>
<dbReference type="RefSeq" id="WP_345209270.1">
    <property type="nucleotide sequence ID" value="NZ_BAABFT010000001.1"/>
</dbReference>